<keyword evidence="2" id="KW-1185">Reference proteome</keyword>
<dbReference type="EMBL" id="JAQGEF010000026">
    <property type="protein sequence ID" value="MDA3616278.1"/>
    <property type="molecule type" value="Genomic_DNA"/>
</dbReference>
<dbReference type="Proteomes" id="UP001210231">
    <property type="component" value="Unassembled WGS sequence"/>
</dbReference>
<dbReference type="SUPFAM" id="SSF54631">
    <property type="entry name" value="CBS-domain pair"/>
    <property type="match status" value="1"/>
</dbReference>
<comment type="caution">
    <text evidence="1">The sequence shown here is derived from an EMBL/GenBank/DDBJ whole genome shotgun (WGS) entry which is preliminary data.</text>
</comment>
<protein>
    <submittedName>
        <fullName evidence="1">CBS domain-containing protein</fullName>
    </submittedName>
</protein>
<evidence type="ECO:0000313" key="2">
    <source>
        <dbReference type="Proteomes" id="UP001210231"/>
    </source>
</evidence>
<evidence type="ECO:0000313" key="1">
    <source>
        <dbReference type="EMBL" id="MDA3616278.1"/>
    </source>
</evidence>
<organism evidence="1 2">
    <name type="scientific">Polluticaenibacter yanchengensis</name>
    <dbReference type="NCBI Taxonomy" id="3014562"/>
    <lineage>
        <taxon>Bacteria</taxon>
        <taxon>Pseudomonadati</taxon>
        <taxon>Bacteroidota</taxon>
        <taxon>Chitinophagia</taxon>
        <taxon>Chitinophagales</taxon>
        <taxon>Chitinophagaceae</taxon>
        <taxon>Polluticaenibacter</taxon>
    </lineage>
</organism>
<reference evidence="1 2" key="1">
    <citation type="submission" date="2022-12" db="EMBL/GenBank/DDBJ databases">
        <title>Chitinophagaceae gen. sp. nov., a new member of the family Chitinophagaceae, isolated from soil in a chemical factory.</title>
        <authorList>
            <person name="Ke Z."/>
        </authorList>
    </citation>
    <scope>NUCLEOTIDE SEQUENCE [LARGE SCALE GENOMIC DNA]</scope>
    <source>
        <strain evidence="1 2">LY-5</strain>
    </source>
</reference>
<sequence>MYNHQLISNIIKPVTDFKDLPGVTDMLDKLNLDQIPVVNDEGIYLGLLEKSAIYDLETEEDVDVVNLPLKKIAVPGDAHCFTAAKIQQQFSLDLVPVVNSENEYVGAITNDNLLTFFGNLTGINEQGALIVIEMKDVDYSISQLSRLVETNDAHITQLNTTNDPQTGLITITLRINKQDVSTIISTFQRYEYNVVYYMGEERYENELKSNFNNLMAFLEI</sequence>
<dbReference type="RefSeq" id="WP_407032608.1">
    <property type="nucleotide sequence ID" value="NZ_JAQGEF010000026.1"/>
</dbReference>
<accession>A0ABT4UN85</accession>
<name>A0ABT4UN85_9BACT</name>
<gene>
    <name evidence="1" type="ORF">O3P16_15785</name>
</gene>
<proteinExistence type="predicted"/>
<dbReference type="Gene3D" id="3.10.580.10">
    <property type="entry name" value="CBS-domain"/>
    <property type="match status" value="1"/>
</dbReference>
<dbReference type="InterPro" id="IPR046342">
    <property type="entry name" value="CBS_dom_sf"/>
</dbReference>